<dbReference type="CDD" id="cd11064">
    <property type="entry name" value="CYP86A"/>
    <property type="match status" value="2"/>
</dbReference>
<keyword evidence="5 6" id="KW-0408">Iron</keyword>
<comment type="cofactor">
    <cofactor evidence="1 6">
        <name>heme</name>
        <dbReference type="ChEBI" id="CHEBI:30413"/>
    </cofactor>
</comment>
<evidence type="ECO:0000256" key="3">
    <source>
        <dbReference type="ARBA" id="ARBA00022723"/>
    </source>
</evidence>
<evidence type="ECO:0000256" key="4">
    <source>
        <dbReference type="ARBA" id="ARBA00023002"/>
    </source>
</evidence>
<feature type="region of interest" description="Disordered" evidence="7">
    <location>
        <begin position="1245"/>
        <end position="1280"/>
    </location>
</feature>
<feature type="compositionally biased region" description="Basic and acidic residues" evidence="7">
    <location>
        <begin position="615"/>
        <end position="627"/>
    </location>
</feature>
<evidence type="ECO:0000256" key="6">
    <source>
        <dbReference type="PIRSR" id="PIRSR602401-1"/>
    </source>
</evidence>
<reference evidence="8" key="1">
    <citation type="submission" date="2020-08" db="EMBL/GenBank/DDBJ databases">
        <title>Plant Genome Project.</title>
        <authorList>
            <person name="Zhang R.-G."/>
        </authorList>
    </citation>
    <scope>NUCLEOTIDE SEQUENCE</scope>
    <source>
        <strain evidence="8">WSP0</strain>
        <tissue evidence="8">Leaf</tissue>
    </source>
</reference>
<dbReference type="PANTHER" id="PTHR24296">
    <property type="entry name" value="CYTOCHROME P450"/>
    <property type="match status" value="1"/>
</dbReference>
<dbReference type="PROSITE" id="PS00086">
    <property type="entry name" value="CYTOCHROME_P450"/>
    <property type="match status" value="2"/>
</dbReference>
<dbReference type="InterPro" id="IPR036396">
    <property type="entry name" value="Cyt_P450_sf"/>
</dbReference>
<evidence type="ECO:0000313" key="9">
    <source>
        <dbReference type="Proteomes" id="UP000823749"/>
    </source>
</evidence>
<dbReference type="Proteomes" id="UP000823749">
    <property type="component" value="Chromosome 10"/>
</dbReference>
<dbReference type="InterPro" id="IPR002401">
    <property type="entry name" value="Cyt_P450_E_grp-I"/>
</dbReference>
<evidence type="ECO:0000256" key="7">
    <source>
        <dbReference type="SAM" id="MobiDB-lite"/>
    </source>
</evidence>
<evidence type="ECO:0008006" key="10">
    <source>
        <dbReference type="Google" id="ProtNLM"/>
    </source>
</evidence>
<dbReference type="PRINTS" id="PR00463">
    <property type="entry name" value="EP450I"/>
</dbReference>
<evidence type="ECO:0000256" key="2">
    <source>
        <dbReference type="ARBA" id="ARBA00010617"/>
    </source>
</evidence>
<dbReference type="GO" id="GO:0004497">
    <property type="term" value="F:monooxygenase activity"/>
    <property type="evidence" value="ECO:0007669"/>
    <property type="project" value="InterPro"/>
</dbReference>
<dbReference type="InterPro" id="IPR017972">
    <property type="entry name" value="Cyt_P450_CS"/>
</dbReference>
<gene>
    <name evidence="8" type="ORF">RHGRI_029856</name>
</gene>
<keyword evidence="4" id="KW-0560">Oxidoreductase</keyword>
<dbReference type="GO" id="GO:0006629">
    <property type="term" value="P:lipid metabolic process"/>
    <property type="evidence" value="ECO:0007669"/>
    <property type="project" value="UniProtKB-ARBA"/>
</dbReference>
<proteinExistence type="inferred from homology"/>
<dbReference type="GO" id="GO:0016705">
    <property type="term" value="F:oxidoreductase activity, acting on paired donors, with incorporation or reduction of molecular oxygen"/>
    <property type="evidence" value="ECO:0007669"/>
    <property type="project" value="InterPro"/>
</dbReference>
<evidence type="ECO:0000256" key="1">
    <source>
        <dbReference type="ARBA" id="ARBA00001971"/>
    </source>
</evidence>
<comment type="similarity">
    <text evidence="2">Belongs to the cytochrome P450 family.</text>
</comment>
<feature type="region of interest" description="Disordered" evidence="7">
    <location>
        <begin position="603"/>
        <end position="639"/>
    </location>
</feature>
<dbReference type="EMBL" id="JACTNZ010000010">
    <property type="protein sequence ID" value="KAG5529295.1"/>
    <property type="molecule type" value="Genomic_DNA"/>
</dbReference>
<organism evidence="8 9">
    <name type="scientific">Rhododendron griersonianum</name>
    <dbReference type="NCBI Taxonomy" id="479676"/>
    <lineage>
        <taxon>Eukaryota</taxon>
        <taxon>Viridiplantae</taxon>
        <taxon>Streptophyta</taxon>
        <taxon>Embryophyta</taxon>
        <taxon>Tracheophyta</taxon>
        <taxon>Spermatophyta</taxon>
        <taxon>Magnoliopsida</taxon>
        <taxon>eudicotyledons</taxon>
        <taxon>Gunneridae</taxon>
        <taxon>Pentapetalae</taxon>
        <taxon>asterids</taxon>
        <taxon>Ericales</taxon>
        <taxon>Ericaceae</taxon>
        <taxon>Ericoideae</taxon>
        <taxon>Rhodoreae</taxon>
        <taxon>Rhododendron</taxon>
    </lineage>
</organism>
<dbReference type="SUPFAM" id="SSF48264">
    <property type="entry name" value="Cytochrome P450"/>
    <property type="match status" value="2"/>
</dbReference>
<dbReference type="InterPro" id="IPR001128">
    <property type="entry name" value="Cyt_P450"/>
</dbReference>
<evidence type="ECO:0000313" key="8">
    <source>
        <dbReference type="EMBL" id="KAG5529295.1"/>
    </source>
</evidence>
<name>A0AAV6IN25_9ERIC</name>
<feature type="binding site" description="axial binding residue" evidence="6">
    <location>
        <position position="574"/>
    </location>
    <ligand>
        <name>heme</name>
        <dbReference type="ChEBI" id="CHEBI:30413"/>
    </ligand>
    <ligandPart>
        <name>Fe</name>
        <dbReference type="ChEBI" id="CHEBI:18248"/>
    </ligandPart>
</feature>
<dbReference type="Pfam" id="PF00067">
    <property type="entry name" value="p450"/>
    <property type="match status" value="2"/>
</dbReference>
<keyword evidence="3 6" id="KW-0479">Metal-binding</keyword>
<dbReference type="GO" id="GO:0020037">
    <property type="term" value="F:heme binding"/>
    <property type="evidence" value="ECO:0007669"/>
    <property type="project" value="InterPro"/>
</dbReference>
<sequence length="1280" mass="146211">MMKVDDDGAGGQYDFDDDGAVTIGNCGVCDDAGGCTVGDRGGAEDEVWRQWWSYSLVRDDAVGRDGMRGVDEDVFSEKGFHFSRWDWELGVKKEKGSSITERQKAWLVVLFFFCLQTCNNFEQSKMVSLEYYDILLALLCFVFLYVYCTNDGLPRNWPLLGTLPSLLLNVHRIHVWCTGFLGRAGGTFLIKGPLFSSMDMLVTSDPANVHYIMSGNFSNFPKGPHFQEIFDVLGDGIFNADADSWRNQRKLALLQIGHPRFHQFLGKNSRNKVEKGLVPILDHVSKLGLVVDLQDLFQRFTFDTTCLFITGYDPGCLSVELPKVPFAKALDDAEETLLIRHVVPESFWKLQRWLGVGQEKKLSDAWATLDHTIAKYISKKRDELRKGIKSNEEDGVDLLTSYLSEDEIMGLKCDDKFLRDTILNFMIAGRDTTSSALTWFLWLVSTHPVVEAKIREELESVIPEQEGNKWRLFNIEEVSKLVYLHSAICESLRLYPSVPFQHKEPLNPDTLPSGHRVHPRMKVLFSLYAMGRMEFVWGEDCAEFKPERWISERGTIKHEPSYKFLSFNAGPRTCLGKEVAFTQMKTVAAAIIHNYRVRVREGHPDRSTRFSSHSPSERETRHSDHNTCQKSNRRPLSHRITGHPGNSSWELLVVILIPVMSDWSSITERQKAWLVVLFFFCLQTCNNFEQSKMVSLGYYDILLALLCFVFLYVYCTNDGLPRNWPLLGTLPSLLLNVHRIHVWCTGFLGRAGGTFLIKGPLFSSMDMLATSDPANVHYIMSGNFSNFPKGPHFREIFDVLGDGIFNADADSWRNQRKLALLQIGHPRFQQFLGKNNRSKVEKGLVPILDHVSKLGLVVDLQDLFQRFTFDTTCLFITGYDPGCLSVELPKVPFAKALDDAEETLLIRHAVPESFWKLQRWLGVGQEKKLSDAWATLDHTIAKYISKKRDELRKGIKSNEEDGVDLLTSYLSEDEIMGLKCDDKFLRDTILNFMIAGRDTTSSALTWFLWLVSTHPVVEAKIREELESVIPEQEGNKWRLFNIEEVSKLVYLHSAICESLRLYPSVPFQHKEPLNPDTLPSGHRVHPRMKVLFSLYAMGRMEFVWGEDCAEFKPERWISERGTIKHEPSYKFLSFNAGPRTCLGKEVAFTQMKTVAAAIIHNYRVRVREGHPDSRLVYRFSRPGRGYFPNQGAFVFKHGHVGHVRSSQRALHNERELLEFPEGAAFSGDFRRSGRRDFQRRRRFVAEPEETCSAADRSPAVPTVSGEEQQEQSGERACPYS</sequence>
<dbReference type="Gene3D" id="1.10.630.10">
    <property type="entry name" value="Cytochrome P450"/>
    <property type="match status" value="2"/>
</dbReference>
<dbReference type="AlphaFoldDB" id="A0AAV6IN25"/>
<comment type="caution">
    <text evidence="8">The sequence shown here is derived from an EMBL/GenBank/DDBJ whole genome shotgun (WGS) entry which is preliminary data.</text>
</comment>
<keyword evidence="6" id="KW-0349">Heme</keyword>
<evidence type="ECO:0000256" key="5">
    <source>
        <dbReference type="ARBA" id="ARBA00023004"/>
    </source>
</evidence>
<dbReference type="GO" id="GO:0005506">
    <property type="term" value="F:iron ion binding"/>
    <property type="evidence" value="ECO:0007669"/>
    <property type="project" value="InterPro"/>
</dbReference>
<accession>A0AAV6IN25</accession>
<keyword evidence="9" id="KW-1185">Reference proteome</keyword>
<protein>
    <recommendedName>
        <fullName evidence="10">Cytochrome P450</fullName>
    </recommendedName>
</protein>
<dbReference type="PRINTS" id="PR00385">
    <property type="entry name" value="P450"/>
</dbReference>